<dbReference type="Gene3D" id="3.40.50.1240">
    <property type="entry name" value="Phosphoglycerate mutase-like"/>
    <property type="match status" value="1"/>
</dbReference>
<proteinExistence type="predicted"/>
<dbReference type="InterPro" id="IPR013078">
    <property type="entry name" value="His_Pase_superF_clade-1"/>
</dbReference>
<comment type="caution">
    <text evidence="3">The sequence shown here is derived from an EMBL/GenBank/DDBJ whole genome shotgun (WGS) entry which is preliminary data.</text>
</comment>
<organism evidence="3 4">
    <name type="scientific">Panicum virgatum</name>
    <name type="common">Blackwell switchgrass</name>
    <dbReference type="NCBI Taxonomy" id="38727"/>
    <lineage>
        <taxon>Eukaryota</taxon>
        <taxon>Viridiplantae</taxon>
        <taxon>Streptophyta</taxon>
        <taxon>Embryophyta</taxon>
        <taxon>Tracheophyta</taxon>
        <taxon>Spermatophyta</taxon>
        <taxon>Magnoliopsida</taxon>
        <taxon>Liliopsida</taxon>
        <taxon>Poales</taxon>
        <taxon>Poaceae</taxon>
        <taxon>PACMAD clade</taxon>
        <taxon>Panicoideae</taxon>
        <taxon>Panicodae</taxon>
        <taxon>Paniceae</taxon>
        <taxon>Panicinae</taxon>
        <taxon>Panicum</taxon>
        <taxon>Panicum sect. Hiantes</taxon>
    </lineage>
</organism>
<dbReference type="GO" id="GO:0005829">
    <property type="term" value="C:cytosol"/>
    <property type="evidence" value="ECO:0007669"/>
    <property type="project" value="TreeGrafter"/>
</dbReference>
<sequence>MPAALGCRSGQRCGFFLKASMNPGGTTGGHPPSRLRLRHRLRLAGAAAAHRAMSPTLAAAPSGDEFTDVVVVRHGETSTNASRIIQGQLDPELNEIGRQQAYVVAHRLSKEAKPTAIYSSDLKRAAETAEIIAKVCGVTNLVLNEAERNAHGIFPRLEVG</sequence>
<dbReference type="GO" id="GO:0043456">
    <property type="term" value="P:regulation of pentose-phosphate shunt"/>
    <property type="evidence" value="ECO:0007669"/>
    <property type="project" value="TreeGrafter"/>
</dbReference>
<dbReference type="Pfam" id="PF00300">
    <property type="entry name" value="His_Phos_1"/>
    <property type="match status" value="1"/>
</dbReference>
<protein>
    <recommendedName>
        <fullName evidence="5">Phosphoglycerate mutase-like protein 4</fullName>
    </recommendedName>
</protein>
<dbReference type="GO" id="GO:0004331">
    <property type="term" value="F:fructose-2,6-bisphosphate 2-phosphatase activity"/>
    <property type="evidence" value="ECO:0007669"/>
    <property type="project" value="TreeGrafter"/>
</dbReference>
<dbReference type="PANTHER" id="PTHR46517">
    <property type="entry name" value="FRUCTOSE-2,6-BISPHOSPHATASE TIGAR"/>
    <property type="match status" value="1"/>
</dbReference>
<accession>A0A8T0UP06</accession>
<dbReference type="EMBL" id="CM029041">
    <property type="protein sequence ID" value="KAG2622886.1"/>
    <property type="molecule type" value="Genomic_DNA"/>
</dbReference>
<dbReference type="InterPro" id="IPR001345">
    <property type="entry name" value="PG/BPGM_mutase_AS"/>
</dbReference>
<dbReference type="InterPro" id="IPR051695">
    <property type="entry name" value="Phosphoglycerate_Mutase"/>
</dbReference>
<dbReference type="Proteomes" id="UP000823388">
    <property type="component" value="Chromosome 3K"/>
</dbReference>
<dbReference type="GO" id="GO:0045820">
    <property type="term" value="P:negative regulation of glycolytic process"/>
    <property type="evidence" value="ECO:0007669"/>
    <property type="project" value="TreeGrafter"/>
</dbReference>
<evidence type="ECO:0000256" key="1">
    <source>
        <dbReference type="ARBA" id="ARBA00022801"/>
    </source>
</evidence>
<feature type="binding site" evidence="2">
    <location>
        <begin position="73"/>
        <end position="80"/>
    </location>
    <ligand>
        <name>substrate</name>
    </ligand>
</feature>
<evidence type="ECO:0000313" key="3">
    <source>
        <dbReference type="EMBL" id="KAG2622886.1"/>
    </source>
</evidence>
<dbReference type="SMART" id="SM00855">
    <property type="entry name" value="PGAM"/>
    <property type="match status" value="1"/>
</dbReference>
<dbReference type="FunFam" id="3.40.50.1240:FF:000137">
    <property type="match status" value="1"/>
</dbReference>
<evidence type="ECO:0008006" key="5">
    <source>
        <dbReference type="Google" id="ProtNLM"/>
    </source>
</evidence>
<name>A0A8T0UP06_PANVG</name>
<reference evidence="3" key="1">
    <citation type="submission" date="2020-05" db="EMBL/GenBank/DDBJ databases">
        <title>WGS assembly of Panicum virgatum.</title>
        <authorList>
            <person name="Lovell J.T."/>
            <person name="Jenkins J."/>
            <person name="Shu S."/>
            <person name="Juenger T.E."/>
            <person name="Schmutz J."/>
        </authorList>
    </citation>
    <scope>NUCLEOTIDE SEQUENCE</scope>
    <source>
        <strain evidence="3">AP13</strain>
    </source>
</reference>
<dbReference type="CDD" id="cd07067">
    <property type="entry name" value="HP_PGM_like"/>
    <property type="match status" value="1"/>
</dbReference>
<dbReference type="AlphaFoldDB" id="A0A8T0UP06"/>
<dbReference type="InterPro" id="IPR029033">
    <property type="entry name" value="His_PPase_superfam"/>
</dbReference>
<evidence type="ECO:0000256" key="2">
    <source>
        <dbReference type="PIRSR" id="PIRSR613078-2"/>
    </source>
</evidence>
<dbReference type="PROSITE" id="PS00175">
    <property type="entry name" value="PG_MUTASE"/>
    <property type="match status" value="1"/>
</dbReference>
<gene>
    <name evidence="3" type="ORF">PVAP13_3KG020100</name>
</gene>
<keyword evidence="4" id="KW-1185">Reference proteome</keyword>
<dbReference type="SUPFAM" id="SSF53254">
    <property type="entry name" value="Phosphoglycerate mutase-like"/>
    <property type="match status" value="1"/>
</dbReference>
<evidence type="ECO:0000313" key="4">
    <source>
        <dbReference type="Proteomes" id="UP000823388"/>
    </source>
</evidence>
<dbReference type="PANTHER" id="PTHR46517:SF1">
    <property type="entry name" value="FRUCTOSE-2,6-BISPHOSPHATASE TIGAR"/>
    <property type="match status" value="1"/>
</dbReference>
<feature type="binding site" evidence="2">
    <location>
        <position position="124"/>
    </location>
    <ligand>
        <name>substrate</name>
    </ligand>
</feature>
<keyword evidence="1" id="KW-0378">Hydrolase</keyword>